<reference evidence="9 10" key="2">
    <citation type="journal article" date="2016" name="Genome Announc.">
        <title>Complete Genome Sequences of the Obligate Symbionts 'Candidatus Sulcia muelleri' and 'Ca. Nasuia deltocephalinicola' from the Pestiferous Leafhopper Macrosteles quadripunctulatus (Hemiptera: Cicadellidae).</title>
        <authorList>
            <person name="Bennett G.M."/>
            <person name="Abba S."/>
            <person name="Kube M."/>
            <person name="Marzachi C."/>
        </authorList>
    </citation>
    <scope>NUCLEOTIDE SEQUENCE [LARGE SCALE GENOMIC DNA]</scope>
    <source>
        <strain evidence="9 10">PUNC</strain>
    </source>
</reference>
<dbReference type="EMBL" id="CP013211">
    <property type="protein sequence ID" value="ALP70052.1"/>
    <property type="molecule type" value="Genomic_DNA"/>
</dbReference>
<dbReference type="Gene3D" id="2.40.50.140">
    <property type="entry name" value="Nucleic acid-binding proteins"/>
    <property type="match status" value="1"/>
</dbReference>
<sequence length="268" mass="29887">MSLFHFKPTTPGLRNKIKLFNNLYKGNSIKKLCRNIISKSGRNNEGRITIRHKGGRLKRYYRFIDFFRNKLNIIGKVERIEYDPNRNSNISLILYNDGERRYIISPKNINIGDFIISANNSKIEIGNSLLLKNIPNGVKIHCIEKTPGGGAVFARSAGSYAIVYSKSLNSVTIILNSGTYKILNYLCRATVGEVGNIDYFNIKFGKAGSKRLLGIRPTVRGVAMNPVDHPHGGGEGKTSGGRDPVSPWGKLSKSFKKNAPLFKKNTIL</sequence>
<dbReference type="InterPro" id="IPR022666">
    <property type="entry name" value="Ribosomal_uL2_RNA-bd_dom"/>
</dbReference>
<dbReference type="PROSITE" id="PS00467">
    <property type="entry name" value="RIBOSOMAL_L2"/>
    <property type="match status" value="1"/>
</dbReference>
<dbReference type="InterPro" id="IPR014726">
    <property type="entry name" value="Ribosomal_uL2_dom3"/>
</dbReference>
<keyword evidence="3" id="KW-0687">Ribonucleoprotein</keyword>
<feature type="region of interest" description="Disordered" evidence="6">
    <location>
        <begin position="224"/>
        <end position="252"/>
    </location>
</feature>
<evidence type="ECO:0000256" key="4">
    <source>
        <dbReference type="ARBA" id="ARBA00035242"/>
    </source>
</evidence>
<dbReference type="InterPro" id="IPR014722">
    <property type="entry name" value="Rib_uL2_dom2"/>
</dbReference>
<dbReference type="SUPFAM" id="SSF50104">
    <property type="entry name" value="Translation proteins SH3-like domain"/>
    <property type="match status" value="1"/>
</dbReference>
<dbReference type="Pfam" id="PF00181">
    <property type="entry name" value="Ribosomal_L2_N"/>
    <property type="match status" value="1"/>
</dbReference>
<dbReference type="AlphaFoldDB" id="A0A0S2UPC3"/>
<dbReference type="SUPFAM" id="SSF50249">
    <property type="entry name" value="Nucleic acid-binding proteins"/>
    <property type="match status" value="1"/>
</dbReference>
<dbReference type="InterPro" id="IPR008991">
    <property type="entry name" value="Translation_prot_SH3-like_sf"/>
</dbReference>
<protein>
    <recommendedName>
        <fullName evidence="4">Large ribosomal subunit protein uL2</fullName>
    </recommendedName>
    <alternativeName>
        <fullName evidence="5">50S ribosomal protein L2</fullName>
    </alternativeName>
</protein>
<evidence type="ECO:0000313" key="10">
    <source>
        <dbReference type="Proteomes" id="UP000055684"/>
    </source>
</evidence>
<evidence type="ECO:0000313" key="9">
    <source>
        <dbReference type="EMBL" id="ALP70052.1"/>
    </source>
</evidence>
<dbReference type="InterPro" id="IPR022671">
    <property type="entry name" value="Ribosomal_uL2_CS"/>
</dbReference>
<dbReference type="Proteomes" id="UP000055684">
    <property type="component" value="Chromosome"/>
</dbReference>
<dbReference type="SMART" id="SM01382">
    <property type="entry name" value="Ribosomal_L2_C"/>
    <property type="match status" value="1"/>
</dbReference>
<evidence type="ECO:0000256" key="2">
    <source>
        <dbReference type="ARBA" id="ARBA00022980"/>
    </source>
</evidence>
<dbReference type="InterPro" id="IPR005880">
    <property type="entry name" value="Ribosomal_uL2_bac/org-type"/>
</dbReference>
<keyword evidence="2 9" id="KW-0689">Ribosomal protein</keyword>
<feature type="domain" description="Large ribosomal subunit protein uL2 RNA-binding" evidence="8">
    <location>
        <begin position="41"/>
        <end position="117"/>
    </location>
</feature>
<dbReference type="SMART" id="SM01383">
    <property type="entry name" value="Ribosomal_L2"/>
    <property type="match status" value="1"/>
</dbReference>
<proteinExistence type="inferred from homology"/>
<dbReference type="GO" id="GO:0002181">
    <property type="term" value="P:cytoplasmic translation"/>
    <property type="evidence" value="ECO:0007669"/>
    <property type="project" value="TreeGrafter"/>
</dbReference>
<evidence type="ECO:0000259" key="7">
    <source>
        <dbReference type="SMART" id="SM01382"/>
    </source>
</evidence>
<dbReference type="InterPro" id="IPR012340">
    <property type="entry name" value="NA-bd_OB-fold"/>
</dbReference>
<evidence type="ECO:0000256" key="5">
    <source>
        <dbReference type="ARBA" id="ARBA00035459"/>
    </source>
</evidence>
<dbReference type="GO" id="GO:0016740">
    <property type="term" value="F:transferase activity"/>
    <property type="evidence" value="ECO:0007669"/>
    <property type="project" value="InterPro"/>
</dbReference>
<dbReference type="GO" id="GO:0003723">
    <property type="term" value="F:RNA binding"/>
    <property type="evidence" value="ECO:0007669"/>
    <property type="project" value="InterPro"/>
</dbReference>
<feature type="domain" description="Large ribosomal subunit protein uL2 C-terminal" evidence="7">
    <location>
        <begin position="123"/>
        <end position="251"/>
    </location>
</feature>
<dbReference type="Gene3D" id="2.30.30.30">
    <property type="match status" value="1"/>
</dbReference>
<organism evidence="9 10">
    <name type="scientific">Candidatus Nasuia deltocephalincola</name>
    <dbReference type="NCBI Taxonomy" id="1160784"/>
    <lineage>
        <taxon>Bacteria</taxon>
        <taxon>Pseudomonadati</taxon>
        <taxon>Pseudomonadota</taxon>
        <taxon>Betaproteobacteria</taxon>
        <taxon>Candidatus Nasuia</taxon>
    </lineage>
</organism>
<evidence type="ECO:0000256" key="3">
    <source>
        <dbReference type="ARBA" id="ARBA00023274"/>
    </source>
</evidence>
<dbReference type="InterPro" id="IPR002171">
    <property type="entry name" value="Ribosomal_uL2"/>
</dbReference>
<dbReference type="Pfam" id="PF03947">
    <property type="entry name" value="Ribosomal_L2_C"/>
    <property type="match status" value="1"/>
</dbReference>
<gene>
    <name evidence="9" type="ORF">ASU29_139</name>
</gene>
<comment type="similarity">
    <text evidence="1">Belongs to the universal ribosomal protein uL2 family.</text>
</comment>
<reference evidence="10" key="1">
    <citation type="submission" date="2015-11" db="EMBL/GenBank/DDBJ databases">
        <title>Complete genome sequences of the obligate symbionts Candidatus Sulcia muelleri and Candidatus Nasuia deltocephalinicola from the pestiferous leafhopper, Macrosteles quadripunctulatus (Hemiptera: Cicadellidae).</title>
        <authorList>
            <person name="Bennett G.M."/>
            <person name="Abba S."/>
            <person name="Kube M."/>
            <person name="Marzachi C."/>
        </authorList>
    </citation>
    <scope>NUCLEOTIDE SEQUENCE [LARGE SCALE GENOMIC DNA]</scope>
    <source>
        <strain evidence="10">PUNC</strain>
    </source>
</reference>
<dbReference type="PIRSF" id="PIRSF002158">
    <property type="entry name" value="Ribosomal_L2"/>
    <property type="match status" value="1"/>
</dbReference>
<dbReference type="PANTHER" id="PTHR13691">
    <property type="entry name" value="RIBOSOMAL PROTEIN L2"/>
    <property type="match status" value="1"/>
</dbReference>
<accession>A0A0S2UPC3</accession>
<dbReference type="GO" id="GO:0003735">
    <property type="term" value="F:structural constituent of ribosome"/>
    <property type="evidence" value="ECO:0007669"/>
    <property type="project" value="InterPro"/>
</dbReference>
<dbReference type="NCBIfam" id="TIGR01171">
    <property type="entry name" value="rplB_bact"/>
    <property type="match status" value="1"/>
</dbReference>
<dbReference type="PANTHER" id="PTHR13691:SF5">
    <property type="entry name" value="LARGE RIBOSOMAL SUBUNIT PROTEIN UL2M"/>
    <property type="match status" value="1"/>
</dbReference>
<dbReference type="GO" id="GO:0015934">
    <property type="term" value="C:large ribosomal subunit"/>
    <property type="evidence" value="ECO:0007669"/>
    <property type="project" value="InterPro"/>
</dbReference>
<dbReference type="FunFam" id="4.10.950.10:FF:000001">
    <property type="entry name" value="50S ribosomal protein L2"/>
    <property type="match status" value="1"/>
</dbReference>
<evidence type="ECO:0000256" key="1">
    <source>
        <dbReference type="ARBA" id="ARBA00005636"/>
    </source>
</evidence>
<evidence type="ECO:0000256" key="6">
    <source>
        <dbReference type="SAM" id="MobiDB-lite"/>
    </source>
</evidence>
<dbReference type="Gene3D" id="4.10.950.10">
    <property type="entry name" value="Ribosomal protein L2, domain 3"/>
    <property type="match status" value="1"/>
</dbReference>
<dbReference type="PATRIC" id="fig|1160784.3.peg.102"/>
<dbReference type="OrthoDB" id="9778722at2"/>
<evidence type="ECO:0000259" key="8">
    <source>
        <dbReference type="SMART" id="SM01383"/>
    </source>
</evidence>
<dbReference type="InterPro" id="IPR022669">
    <property type="entry name" value="Ribosomal_uL2_C"/>
</dbReference>
<name>A0A0S2UPC3_9PROT</name>